<dbReference type="Gene3D" id="3.30.70.100">
    <property type="match status" value="1"/>
</dbReference>
<organism evidence="2 3">
    <name type="scientific">Limosilactobacillus equigenerosi DSM 18793 = JCM 14505</name>
    <dbReference type="NCBI Taxonomy" id="1423742"/>
    <lineage>
        <taxon>Bacteria</taxon>
        <taxon>Bacillati</taxon>
        <taxon>Bacillota</taxon>
        <taxon>Bacilli</taxon>
        <taxon>Lactobacillales</taxon>
        <taxon>Lactobacillaceae</taxon>
        <taxon>Limosilactobacillus</taxon>
    </lineage>
</organism>
<dbReference type="InterPro" id="IPR007138">
    <property type="entry name" value="ABM_dom"/>
</dbReference>
<dbReference type="Proteomes" id="UP000051084">
    <property type="component" value="Unassembled WGS sequence"/>
</dbReference>
<dbReference type="InterPro" id="IPR011008">
    <property type="entry name" value="Dimeric_a/b-barrel"/>
</dbReference>
<dbReference type="AlphaFoldDB" id="A0A0R1UTB9"/>
<accession>A0A0R1UTB9</accession>
<name>A0A0R1UTB9_9LACO</name>
<keyword evidence="3" id="KW-1185">Reference proteome</keyword>
<comment type="caution">
    <text evidence="2">The sequence shown here is derived from an EMBL/GenBank/DDBJ whole genome shotgun (WGS) entry which is preliminary data.</text>
</comment>
<dbReference type="PATRIC" id="fig|1423742.4.peg.974"/>
<dbReference type="RefSeq" id="WP_054652006.1">
    <property type="nucleotide sequence ID" value="NZ_AZGC01000026.1"/>
</dbReference>
<evidence type="ECO:0000313" key="2">
    <source>
        <dbReference type="EMBL" id="KRL94890.1"/>
    </source>
</evidence>
<reference evidence="2 3" key="1">
    <citation type="journal article" date="2015" name="Genome Announc.">
        <title>Expanding the biotechnology potential of lactobacilli through comparative genomics of 213 strains and associated genera.</title>
        <authorList>
            <person name="Sun Z."/>
            <person name="Harris H.M."/>
            <person name="McCann A."/>
            <person name="Guo C."/>
            <person name="Argimon S."/>
            <person name="Zhang W."/>
            <person name="Yang X."/>
            <person name="Jeffery I.B."/>
            <person name="Cooney J.C."/>
            <person name="Kagawa T.F."/>
            <person name="Liu W."/>
            <person name="Song Y."/>
            <person name="Salvetti E."/>
            <person name="Wrobel A."/>
            <person name="Rasinkangas P."/>
            <person name="Parkhill J."/>
            <person name="Rea M.C."/>
            <person name="O'Sullivan O."/>
            <person name="Ritari J."/>
            <person name="Douillard F.P."/>
            <person name="Paul Ross R."/>
            <person name="Yang R."/>
            <person name="Briner A.E."/>
            <person name="Felis G.E."/>
            <person name="de Vos W.M."/>
            <person name="Barrangou R."/>
            <person name="Klaenhammer T.R."/>
            <person name="Caufield P.W."/>
            <person name="Cui Y."/>
            <person name="Zhang H."/>
            <person name="O'Toole P.W."/>
        </authorList>
    </citation>
    <scope>NUCLEOTIDE SEQUENCE [LARGE SCALE GENOMIC DNA]</scope>
    <source>
        <strain evidence="2 3">DSM 18793</strain>
    </source>
</reference>
<dbReference type="STRING" id="417373.GCA_001570685_00316"/>
<sequence>MPQYFHYTSGTTTLMQQLLTDYPTRSLQLATLPGQQRQAVLELTKEPAVFKTPISYQVWGQSTNAQLRGVVRLEVFKLSPEQRKVWLATVQSLLASPVAGCWGIWWLQDLQDASNVAVMTAWPDETSLQAWQQSSAHQNLATFNDHVAKNMDQLYYHQDFQLN</sequence>
<evidence type="ECO:0000313" key="3">
    <source>
        <dbReference type="Proteomes" id="UP000051084"/>
    </source>
</evidence>
<dbReference type="SUPFAM" id="SSF54909">
    <property type="entry name" value="Dimeric alpha+beta barrel"/>
    <property type="match status" value="1"/>
</dbReference>
<dbReference type="Pfam" id="PF03992">
    <property type="entry name" value="ABM"/>
    <property type="match status" value="1"/>
</dbReference>
<evidence type="ECO:0000259" key="1">
    <source>
        <dbReference type="Pfam" id="PF03992"/>
    </source>
</evidence>
<dbReference type="EMBL" id="AZGC01000026">
    <property type="protein sequence ID" value="KRL94890.1"/>
    <property type="molecule type" value="Genomic_DNA"/>
</dbReference>
<gene>
    <name evidence="2" type="ORF">FC21_GL000933</name>
</gene>
<protein>
    <recommendedName>
        <fullName evidence="1">ABM domain-containing protein</fullName>
    </recommendedName>
</protein>
<feature type="domain" description="ABM" evidence="1">
    <location>
        <begin position="76"/>
        <end position="139"/>
    </location>
</feature>
<proteinExistence type="predicted"/>